<keyword evidence="5" id="KW-0378">Hydrolase</keyword>
<dbReference type="Proteomes" id="UP001470230">
    <property type="component" value="Unassembled WGS sequence"/>
</dbReference>
<keyword evidence="8" id="KW-0732">Signal</keyword>
<dbReference type="InterPro" id="IPR008947">
    <property type="entry name" value="PLipase_C/P1_nuclease_dom_sf"/>
</dbReference>
<evidence type="ECO:0000256" key="2">
    <source>
        <dbReference type="ARBA" id="ARBA00022722"/>
    </source>
</evidence>
<evidence type="ECO:0000256" key="4">
    <source>
        <dbReference type="ARBA" id="ARBA00022759"/>
    </source>
</evidence>
<dbReference type="PANTHER" id="PTHR33146">
    <property type="entry name" value="ENDONUCLEASE 4"/>
    <property type="match status" value="1"/>
</dbReference>
<dbReference type="InterPro" id="IPR003154">
    <property type="entry name" value="S1/P1nuclease"/>
</dbReference>
<feature type="signal peptide" evidence="8">
    <location>
        <begin position="1"/>
        <end position="16"/>
    </location>
</feature>
<keyword evidence="2" id="KW-0540">Nuclease</keyword>
<comment type="caution">
    <text evidence="9">The sequence shown here is derived from an EMBL/GenBank/DDBJ whole genome shotgun (WGS) entry which is preliminary data.</text>
</comment>
<feature type="chain" id="PRO_5046420485" evidence="8">
    <location>
        <begin position="17"/>
        <end position="333"/>
    </location>
</feature>
<evidence type="ECO:0000256" key="6">
    <source>
        <dbReference type="ARBA" id="ARBA00023157"/>
    </source>
</evidence>
<protein>
    <submittedName>
        <fullName evidence="9">Uncharacterized protein</fullName>
    </submittedName>
</protein>
<evidence type="ECO:0000256" key="1">
    <source>
        <dbReference type="ARBA" id="ARBA00009547"/>
    </source>
</evidence>
<keyword evidence="7" id="KW-0325">Glycoprotein</keyword>
<dbReference type="SUPFAM" id="SSF48537">
    <property type="entry name" value="Phospholipase C/P1 nuclease"/>
    <property type="match status" value="1"/>
</dbReference>
<evidence type="ECO:0000313" key="9">
    <source>
        <dbReference type="EMBL" id="KAK8837314.1"/>
    </source>
</evidence>
<accession>A0ABR2GTN9</accession>
<evidence type="ECO:0000256" key="3">
    <source>
        <dbReference type="ARBA" id="ARBA00022723"/>
    </source>
</evidence>
<dbReference type="Pfam" id="PF02265">
    <property type="entry name" value="S1-P1_nuclease"/>
    <property type="match status" value="1"/>
</dbReference>
<keyword evidence="10" id="KW-1185">Reference proteome</keyword>
<proteinExistence type="inferred from homology"/>
<reference evidence="9 10" key="1">
    <citation type="submission" date="2024-04" db="EMBL/GenBank/DDBJ databases">
        <title>Tritrichomonas musculus Genome.</title>
        <authorList>
            <person name="Alves-Ferreira E."/>
            <person name="Grigg M."/>
            <person name="Lorenzi H."/>
            <person name="Galac M."/>
        </authorList>
    </citation>
    <scope>NUCLEOTIDE SEQUENCE [LARGE SCALE GENOMIC DNA]</scope>
    <source>
        <strain evidence="9 10">EAF2021</strain>
    </source>
</reference>
<dbReference type="Gene3D" id="1.10.575.10">
    <property type="entry name" value="P1 Nuclease"/>
    <property type="match status" value="1"/>
</dbReference>
<keyword evidence="6" id="KW-1015">Disulfide bond</keyword>
<keyword evidence="4" id="KW-0255">Endonuclease</keyword>
<gene>
    <name evidence="9" type="ORF">M9Y10_036746</name>
</gene>
<name>A0ABR2GTN9_9EUKA</name>
<evidence type="ECO:0000256" key="5">
    <source>
        <dbReference type="ARBA" id="ARBA00022801"/>
    </source>
</evidence>
<dbReference type="CDD" id="cd11010">
    <property type="entry name" value="S1-P1_nuclease"/>
    <property type="match status" value="1"/>
</dbReference>
<evidence type="ECO:0000256" key="7">
    <source>
        <dbReference type="ARBA" id="ARBA00023180"/>
    </source>
</evidence>
<organism evidence="9 10">
    <name type="scientific">Tritrichomonas musculus</name>
    <dbReference type="NCBI Taxonomy" id="1915356"/>
    <lineage>
        <taxon>Eukaryota</taxon>
        <taxon>Metamonada</taxon>
        <taxon>Parabasalia</taxon>
        <taxon>Tritrichomonadida</taxon>
        <taxon>Tritrichomonadidae</taxon>
        <taxon>Tritrichomonas</taxon>
    </lineage>
</organism>
<dbReference type="PANTHER" id="PTHR33146:SF10">
    <property type="entry name" value="STRAND-SPECIFIC NUCLEASE, PUTATIVE-RELATED"/>
    <property type="match status" value="1"/>
</dbReference>
<keyword evidence="3" id="KW-0479">Metal-binding</keyword>
<comment type="similarity">
    <text evidence="1">Belongs to the nuclease type I family.</text>
</comment>
<evidence type="ECO:0000313" key="10">
    <source>
        <dbReference type="Proteomes" id="UP001470230"/>
    </source>
</evidence>
<sequence length="333" mass="38384">MLFLFLTFSFCWWDTGHYIIARIAQLQITPEQNQWITDLFSLWPDEAGDIVNMSAWQDTISGSHYQIRTMRTWHYSDEPYIIEPSDQANIPPICYNVTNICNEAMQFLLDETTTSPWSLSFGLRSFVHFLGDAHQPMHSVALFSNNFTTGDAGGNLYYFDSQFGANAAQLHKIWDNAGLSYQFLKPLETFEANVSLLLKTHPKSKYKDLIYDENPYHWVLESFEDSKRVAYTAKMNEKLEQSYLQKVRDTSNDRIVLAGYRLGHFLNKFFEKRGIPRLYTPFSKSCTKVKVSEIVAWIIDGICVAYLILDKVLALRSSPIVQKTSTMPILAES</sequence>
<dbReference type="EMBL" id="JAPFFF010000060">
    <property type="protein sequence ID" value="KAK8837314.1"/>
    <property type="molecule type" value="Genomic_DNA"/>
</dbReference>
<evidence type="ECO:0000256" key="8">
    <source>
        <dbReference type="SAM" id="SignalP"/>
    </source>
</evidence>